<dbReference type="Pfam" id="PF00293">
    <property type="entry name" value="NUDIX"/>
    <property type="match status" value="1"/>
</dbReference>
<keyword evidence="4" id="KW-1185">Reference proteome</keyword>
<dbReference type="OrthoDB" id="9131041at2"/>
<dbReference type="InterPro" id="IPR020084">
    <property type="entry name" value="NUDIX_hydrolase_CS"/>
</dbReference>
<dbReference type="SUPFAM" id="SSF55811">
    <property type="entry name" value="Nudix"/>
    <property type="match status" value="1"/>
</dbReference>
<dbReference type="InterPro" id="IPR015797">
    <property type="entry name" value="NUDIX_hydrolase-like_dom_sf"/>
</dbReference>
<dbReference type="Proteomes" id="UP000318102">
    <property type="component" value="Unassembled WGS sequence"/>
</dbReference>
<keyword evidence="1 3" id="KW-0378">Hydrolase</keyword>
<evidence type="ECO:0000313" key="3">
    <source>
        <dbReference type="EMBL" id="TVX86000.1"/>
    </source>
</evidence>
<evidence type="ECO:0000256" key="1">
    <source>
        <dbReference type="ARBA" id="ARBA00022801"/>
    </source>
</evidence>
<accession>A0A559IEQ8</accession>
<dbReference type="AlphaFoldDB" id="A0A559IEQ8"/>
<dbReference type="InterPro" id="IPR000086">
    <property type="entry name" value="NUDIX_hydrolase_dom"/>
</dbReference>
<name>A0A559IEQ8_9BACL</name>
<dbReference type="PROSITE" id="PS51462">
    <property type="entry name" value="NUDIX"/>
    <property type="match status" value="1"/>
</dbReference>
<dbReference type="Gene3D" id="3.90.79.10">
    <property type="entry name" value="Nucleoside Triphosphate Pyrophosphohydrolase"/>
    <property type="match status" value="1"/>
</dbReference>
<comment type="caution">
    <text evidence="3">The sequence shown here is derived from an EMBL/GenBank/DDBJ whole genome shotgun (WGS) entry which is preliminary data.</text>
</comment>
<evidence type="ECO:0000313" key="4">
    <source>
        <dbReference type="Proteomes" id="UP000318102"/>
    </source>
</evidence>
<dbReference type="PROSITE" id="PS00893">
    <property type="entry name" value="NUDIX_BOX"/>
    <property type="match status" value="1"/>
</dbReference>
<dbReference type="RefSeq" id="WP_144994742.1">
    <property type="nucleotide sequence ID" value="NZ_VNJK01000006.1"/>
</dbReference>
<proteinExistence type="predicted"/>
<protein>
    <submittedName>
        <fullName evidence="3">NUDIX hydrolase</fullName>
    </submittedName>
</protein>
<feature type="domain" description="Nudix hydrolase" evidence="2">
    <location>
        <begin position="36"/>
        <end position="176"/>
    </location>
</feature>
<sequence length="180" mass="20475">MTVKHESLHKTKWVELMQRTSEEHGTYIYIREPWLLNGKAVSVLPYRRDESGYVQFLLRGEMADSPVFGTVKGGMDKEGETPRQCAVRELLEEVGYTADEVNLIALGMARTSKLNTTKMYLFAVDVTNLPYEEPKGDGTANEANAYCQWVSEADAIGYEDPVIHTTMLRLYNWTNQQEGE</sequence>
<dbReference type="GO" id="GO:0016787">
    <property type="term" value="F:hydrolase activity"/>
    <property type="evidence" value="ECO:0007669"/>
    <property type="project" value="UniProtKB-KW"/>
</dbReference>
<gene>
    <name evidence="3" type="ORF">FPZ44_23925</name>
</gene>
<organism evidence="3 4">
    <name type="scientific">Paenibacillus agilis</name>
    <dbReference type="NCBI Taxonomy" id="3020863"/>
    <lineage>
        <taxon>Bacteria</taxon>
        <taxon>Bacillati</taxon>
        <taxon>Bacillota</taxon>
        <taxon>Bacilli</taxon>
        <taxon>Bacillales</taxon>
        <taxon>Paenibacillaceae</taxon>
        <taxon>Paenibacillus</taxon>
    </lineage>
</organism>
<evidence type="ECO:0000259" key="2">
    <source>
        <dbReference type="PROSITE" id="PS51462"/>
    </source>
</evidence>
<reference evidence="3 4" key="1">
    <citation type="submission" date="2019-07" db="EMBL/GenBank/DDBJ databases">
        <authorList>
            <person name="Kim J."/>
        </authorList>
    </citation>
    <scope>NUCLEOTIDE SEQUENCE [LARGE SCALE GENOMIC DNA]</scope>
    <source>
        <strain evidence="3 4">N4</strain>
    </source>
</reference>
<dbReference type="EMBL" id="VNJK01000006">
    <property type="protein sequence ID" value="TVX86000.1"/>
    <property type="molecule type" value="Genomic_DNA"/>
</dbReference>